<keyword evidence="1" id="KW-1133">Transmembrane helix</keyword>
<dbReference type="PANTHER" id="PTHR21666:SF270">
    <property type="entry name" value="MUREIN HYDROLASE ACTIVATOR ENVC"/>
    <property type="match status" value="1"/>
</dbReference>
<keyword evidence="1" id="KW-0812">Transmembrane</keyword>
<evidence type="ECO:0000259" key="2">
    <source>
        <dbReference type="Pfam" id="PF01551"/>
    </source>
</evidence>
<dbReference type="CDD" id="cd12797">
    <property type="entry name" value="M23_peptidase"/>
    <property type="match status" value="1"/>
</dbReference>
<reference evidence="3 4" key="1">
    <citation type="submission" date="2010-05" db="EMBL/GenBank/DDBJ databases">
        <title>Complete sequence of Thermoanaerobacter mathranii subsp. mathranii mathranii str. A3.</title>
        <authorList>
            <consortium name="US DOE Joint Genome Institute"/>
            <person name="Lucas S."/>
            <person name="Copeland A."/>
            <person name="Lapidus A."/>
            <person name="Cheng J.-F."/>
            <person name="Bruce D."/>
            <person name="Goodwin L."/>
            <person name="Pitluck S."/>
            <person name="Held B."/>
            <person name="Detter J.C."/>
            <person name="Han C."/>
            <person name="Tapia R."/>
            <person name="Land M."/>
            <person name="Hauser L."/>
            <person name="Kyrpides N."/>
            <person name="Mikhailova N."/>
            <person name="Zhou J."/>
            <person name="Hemme C."/>
            <person name="Woyke T."/>
        </authorList>
    </citation>
    <scope>NUCLEOTIDE SEQUENCE [LARGE SCALE GENOMIC DNA]</scope>
    <source>
        <strain evidence="3 4">A3</strain>
    </source>
</reference>
<accession>A0ABN3Z249</accession>
<organism evidence="3 4">
    <name type="scientific">Thermoanaerobacter mathranii subsp. mathranii (strain DSM 11426 / CCUG 53645 / CIP 108742 / A3)</name>
    <dbReference type="NCBI Taxonomy" id="583358"/>
    <lineage>
        <taxon>Bacteria</taxon>
        <taxon>Bacillati</taxon>
        <taxon>Bacillota</taxon>
        <taxon>Clostridia</taxon>
        <taxon>Thermoanaerobacterales</taxon>
        <taxon>Thermoanaerobacteraceae</taxon>
        <taxon>Thermoanaerobacter</taxon>
    </lineage>
</organism>
<dbReference type="Gene3D" id="2.70.70.10">
    <property type="entry name" value="Glucose Permease (Domain IIA)"/>
    <property type="match status" value="1"/>
</dbReference>
<feature type="transmembrane region" description="Helical" evidence="1">
    <location>
        <begin position="20"/>
        <end position="39"/>
    </location>
</feature>
<protein>
    <submittedName>
        <fullName evidence="3">Peptidase M23</fullName>
    </submittedName>
</protein>
<dbReference type="InterPro" id="IPR016047">
    <property type="entry name" value="M23ase_b-sheet_dom"/>
</dbReference>
<evidence type="ECO:0000313" key="3">
    <source>
        <dbReference type="EMBL" id="ADH59870.1"/>
    </source>
</evidence>
<dbReference type="RefSeq" id="WP_013149548.1">
    <property type="nucleotide sequence ID" value="NC_014209.1"/>
</dbReference>
<dbReference type="EMBL" id="CP002032">
    <property type="protein sequence ID" value="ADH59870.1"/>
    <property type="molecule type" value="Genomic_DNA"/>
</dbReference>
<dbReference type="Pfam" id="PF01551">
    <property type="entry name" value="Peptidase_M23"/>
    <property type="match status" value="1"/>
</dbReference>
<dbReference type="InterPro" id="IPR011055">
    <property type="entry name" value="Dup_hybrid_motif"/>
</dbReference>
<name>A0ABN3Z249_THEM3</name>
<keyword evidence="1" id="KW-0472">Membrane</keyword>
<evidence type="ECO:0000313" key="4">
    <source>
        <dbReference type="Proteomes" id="UP000002064"/>
    </source>
</evidence>
<dbReference type="Proteomes" id="UP000002064">
    <property type="component" value="Chromosome"/>
</dbReference>
<dbReference type="PANTHER" id="PTHR21666">
    <property type="entry name" value="PEPTIDASE-RELATED"/>
    <property type="match status" value="1"/>
</dbReference>
<gene>
    <name evidence="3" type="ordered locus">Tmath_0084</name>
</gene>
<dbReference type="SUPFAM" id="SSF51261">
    <property type="entry name" value="Duplicated hybrid motif"/>
    <property type="match status" value="1"/>
</dbReference>
<sequence length="310" mass="34396">MNVLGKVLLAFLPDDLESVIKFALLFILVPVVFLTLAFAGPITAVEKIPLVSYEQAQMYISTAKKVSESTKNPYSEGVEIDWKQLVAIDAVRFRQDFSKANSQEAEELAKLFIEKVGEVKVKEGDEVKVYPIYRLRSLDEVLNILHFSREEKEKVKEFLSIDFSALLDYAPSVPEGFIPIEKNLKWPLPGTYTITSGFGPRIDPVYGVERFHSGVDIAAPAGTPVRAALDGEVVYAGWNDGYGLVVFIWHSSSLETRYAHLSSIVVKQRQVVRAGDVIGYVGSTGKSTGPHLHFEVRIGGKAVNPLDFFN</sequence>
<dbReference type="InterPro" id="IPR050570">
    <property type="entry name" value="Cell_wall_metabolism_enzyme"/>
</dbReference>
<evidence type="ECO:0000256" key="1">
    <source>
        <dbReference type="SAM" id="Phobius"/>
    </source>
</evidence>
<proteinExistence type="predicted"/>
<feature type="domain" description="M23ase beta-sheet core" evidence="2">
    <location>
        <begin position="210"/>
        <end position="305"/>
    </location>
</feature>
<keyword evidence="4" id="KW-1185">Reference proteome</keyword>